<keyword evidence="1 2" id="KW-0732">Signal</keyword>
<dbReference type="EMBL" id="JAFREP010000013">
    <property type="protein sequence ID" value="MBO1319561.1"/>
    <property type="molecule type" value="Genomic_DNA"/>
</dbReference>
<keyword evidence="4" id="KW-1185">Reference proteome</keyword>
<dbReference type="InterPro" id="IPR037873">
    <property type="entry name" value="BamE-like"/>
</dbReference>
<evidence type="ECO:0000313" key="4">
    <source>
        <dbReference type="Proteomes" id="UP000664417"/>
    </source>
</evidence>
<organism evidence="3 4">
    <name type="scientific">Acanthopleuribacter pedis</name>
    <dbReference type="NCBI Taxonomy" id="442870"/>
    <lineage>
        <taxon>Bacteria</taxon>
        <taxon>Pseudomonadati</taxon>
        <taxon>Acidobacteriota</taxon>
        <taxon>Holophagae</taxon>
        <taxon>Acanthopleuribacterales</taxon>
        <taxon>Acanthopleuribacteraceae</taxon>
        <taxon>Acanthopleuribacter</taxon>
    </lineage>
</organism>
<gene>
    <name evidence="3" type="ORF">J3U88_13885</name>
</gene>
<dbReference type="Pfam" id="PF12978">
    <property type="entry name" value="DUF3862"/>
    <property type="match status" value="1"/>
</dbReference>
<dbReference type="Gene3D" id="3.30.1450.10">
    <property type="match status" value="1"/>
</dbReference>
<evidence type="ECO:0000313" key="3">
    <source>
        <dbReference type="EMBL" id="MBO1319561.1"/>
    </source>
</evidence>
<name>A0A8J7Q774_9BACT</name>
<evidence type="ECO:0000256" key="2">
    <source>
        <dbReference type="SAM" id="SignalP"/>
    </source>
</evidence>
<evidence type="ECO:0000256" key="1">
    <source>
        <dbReference type="ARBA" id="ARBA00022729"/>
    </source>
</evidence>
<dbReference type="PROSITE" id="PS51257">
    <property type="entry name" value="PROKAR_LIPOPROTEIN"/>
    <property type="match status" value="1"/>
</dbReference>
<dbReference type="AlphaFoldDB" id="A0A8J7Q774"/>
<comment type="caution">
    <text evidence="3">The sequence shown here is derived from an EMBL/GenBank/DDBJ whole genome shotgun (WGS) entry which is preliminary data.</text>
</comment>
<accession>A0A8J7Q774</accession>
<sequence length="95" mass="10241">MFERWIKAGTVFLLALACLACGSKINAENFAKVKKGMTMEETIAILGEPTDLKQGDLGVISGANAVWRDGERSVAINFVNDKVMTKSFDEQGGGE</sequence>
<reference evidence="3" key="1">
    <citation type="submission" date="2021-03" db="EMBL/GenBank/DDBJ databases">
        <authorList>
            <person name="Wang G."/>
        </authorList>
    </citation>
    <scope>NUCLEOTIDE SEQUENCE</scope>
    <source>
        <strain evidence="3">KCTC 12899</strain>
    </source>
</reference>
<dbReference type="RefSeq" id="WP_207859468.1">
    <property type="nucleotide sequence ID" value="NZ_JAFREP010000013.1"/>
</dbReference>
<feature type="chain" id="PRO_5035270627" evidence="2">
    <location>
        <begin position="28"/>
        <end position="95"/>
    </location>
</feature>
<feature type="signal peptide" evidence="2">
    <location>
        <begin position="1"/>
        <end position="27"/>
    </location>
</feature>
<protein>
    <submittedName>
        <fullName evidence="3">DUF3862 domain-containing protein</fullName>
    </submittedName>
</protein>
<proteinExistence type="predicted"/>
<dbReference type="Proteomes" id="UP000664417">
    <property type="component" value="Unassembled WGS sequence"/>
</dbReference>
<dbReference type="InterPro" id="IPR024418">
    <property type="entry name" value="DUF3862"/>
</dbReference>